<organism evidence="2 3">
    <name type="scientific">Aidingimonas halophila</name>
    <dbReference type="NCBI Taxonomy" id="574349"/>
    <lineage>
        <taxon>Bacteria</taxon>
        <taxon>Pseudomonadati</taxon>
        <taxon>Pseudomonadota</taxon>
        <taxon>Gammaproteobacteria</taxon>
        <taxon>Oceanospirillales</taxon>
        <taxon>Halomonadaceae</taxon>
        <taxon>Aidingimonas</taxon>
    </lineage>
</organism>
<keyword evidence="1" id="KW-0812">Transmembrane</keyword>
<evidence type="ECO:0000313" key="3">
    <source>
        <dbReference type="Proteomes" id="UP000198500"/>
    </source>
</evidence>
<dbReference type="EMBL" id="FNNI01000001">
    <property type="protein sequence ID" value="SDW17889.1"/>
    <property type="molecule type" value="Genomic_DNA"/>
</dbReference>
<proteinExistence type="predicted"/>
<dbReference type="STRING" id="574349.SAMN05443545_101303"/>
<name>A0A1H2RGW4_9GAMM</name>
<feature type="transmembrane region" description="Helical" evidence="1">
    <location>
        <begin position="43"/>
        <end position="61"/>
    </location>
</feature>
<dbReference type="Pfam" id="PF25612">
    <property type="entry name" value="DUF7940"/>
    <property type="match status" value="1"/>
</dbReference>
<evidence type="ECO:0000313" key="2">
    <source>
        <dbReference type="EMBL" id="SDW17889.1"/>
    </source>
</evidence>
<evidence type="ECO:0008006" key="4">
    <source>
        <dbReference type="Google" id="ProtNLM"/>
    </source>
</evidence>
<sequence>MKLIPESGKASRMWSIRLAALSAGLAAAEASLPLWEGVVSDGLFAALSSAVAIAAAIARVIKQDALHDG</sequence>
<dbReference type="RefSeq" id="WP_092567722.1">
    <property type="nucleotide sequence ID" value="NZ_BMXH01000001.1"/>
</dbReference>
<keyword evidence="3" id="KW-1185">Reference proteome</keyword>
<evidence type="ECO:0000256" key="1">
    <source>
        <dbReference type="SAM" id="Phobius"/>
    </source>
</evidence>
<dbReference type="Proteomes" id="UP000198500">
    <property type="component" value="Unassembled WGS sequence"/>
</dbReference>
<dbReference type="InterPro" id="IPR057700">
    <property type="entry name" value="DUF7940"/>
</dbReference>
<reference evidence="2 3" key="1">
    <citation type="submission" date="2016-10" db="EMBL/GenBank/DDBJ databases">
        <authorList>
            <person name="de Groot N.N."/>
        </authorList>
    </citation>
    <scope>NUCLEOTIDE SEQUENCE [LARGE SCALE GENOMIC DNA]</scope>
    <source>
        <strain evidence="2 3">DSM 19219</strain>
    </source>
</reference>
<protein>
    <recommendedName>
        <fullName evidence="4">Holin</fullName>
    </recommendedName>
</protein>
<keyword evidence="1" id="KW-0472">Membrane</keyword>
<accession>A0A1H2RGW4</accession>
<dbReference type="AlphaFoldDB" id="A0A1H2RGW4"/>
<gene>
    <name evidence="2" type="ORF">SAMN05443545_101303</name>
</gene>
<keyword evidence="1" id="KW-1133">Transmembrane helix</keyword>